<dbReference type="Pfam" id="PF13412">
    <property type="entry name" value="HTH_24"/>
    <property type="match status" value="2"/>
</dbReference>
<dbReference type="GeneID" id="9742908"/>
<dbReference type="InterPro" id="IPR011991">
    <property type="entry name" value="ArsR-like_HTH"/>
</dbReference>
<dbReference type="Gene3D" id="1.10.10.10">
    <property type="entry name" value="Winged helix-like DNA-binding domain superfamily/Winged helix DNA-binding domain"/>
    <property type="match status" value="2"/>
</dbReference>
<feature type="transmembrane region" description="Helical" evidence="1">
    <location>
        <begin position="62"/>
        <end position="83"/>
    </location>
</feature>
<gene>
    <name evidence="2" type="ordered locus">Mpet_0460</name>
</gene>
<dbReference type="Proteomes" id="UP000006565">
    <property type="component" value="Chromosome"/>
</dbReference>
<evidence type="ECO:0000313" key="3">
    <source>
        <dbReference type="Proteomes" id="UP000006565"/>
    </source>
</evidence>
<dbReference type="SUPFAM" id="SSF46785">
    <property type="entry name" value="Winged helix' DNA-binding domain"/>
    <property type="match status" value="2"/>
</dbReference>
<evidence type="ECO:0000313" key="2">
    <source>
        <dbReference type="EMBL" id="ADN35234.1"/>
    </source>
</evidence>
<dbReference type="AlphaFoldDB" id="E1RH10"/>
<keyword evidence="1" id="KW-0812">Transmembrane</keyword>
<dbReference type="RefSeq" id="WP_013328412.1">
    <property type="nucleotide sequence ID" value="NC_014507.1"/>
</dbReference>
<dbReference type="eggNOG" id="arCOG02611">
    <property type="taxonomic scope" value="Archaea"/>
</dbReference>
<accession>E1RH10</accession>
<organism evidence="2 3">
    <name type="scientific">Methanolacinia petrolearia (strain DSM 11571 / OCM 486 / SEBR 4847)</name>
    <name type="common">Methanoplanus petrolearius</name>
    <dbReference type="NCBI Taxonomy" id="679926"/>
    <lineage>
        <taxon>Archaea</taxon>
        <taxon>Methanobacteriati</taxon>
        <taxon>Methanobacteriota</taxon>
        <taxon>Stenosarchaea group</taxon>
        <taxon>Methanomicrobia</taxon>
        <taxon>Methanomicrobiales</taxon>
        <taxon>Methanomicrobiaceae</taxon>
        <taxon>Methanolacinia</taxon>
    </lineage>
</organism>
<protein>
    <recommendedName>
        <fullName evidence="4">HTH arsR-type domain-containing protein</fullName>
    </recommendedName>
</protein>
<evidence type="ECO:0008006" key="4">
    <source>
        <dbReference type="Google" id="ProtNLM"/>
    </source>
</evidence>
<keyword evidence="1" id="KW-1133">Transmembrane helix</keyword>
<dbReference type="HOGENOM" id="CLU_084118_1_0_2"/>
<dbReference type="KEGG" id="mpi:Mpet_0460"/>
<dbReference type="OrthoDB" id="28610at2157"/>
<dbReference type="PANTHER" id="PTHR36216:SF1">
    <property type="entry name" value="HTH ARSR-TYPE DOMAIN-CONTAINING PROTEIN"/>
    <property type="match status" value="1"/>
</dbReference>
<dbReference type="EMBL" id="CP002117">
    <property type="protein sequence ID" value="ADN35234.1"/>
    <property type="molecule type" value="Genomic_DNA"/>
</dbReference>
<dbReference type="InterPro" id="IPR036388">
    <property type="entry name" value="WH-like_DNA-bd_sf"/>
</dbReference>
<dbReference type="PANTHER" id="PTHR36216">
    <property type="entry name" value="TRANSCRIPTIONAL REGULATOR, TRMB"/>
    <property type="match status" value="1"/>
</dbReference>
<keyword evidence="1" id="KW-0472">Membrane</keyword>
<dbReference type="InterPro" id="IPR036390">
    <property type="entry name" value="WH_DNA-bd_sf"/>
</dbReference>
<evidence type="ECO:0000256" key="1">
    <source>
        <dbReference type="SAM" id="Phobius"/>
    </source>
</evidence>
<reference evidence="2 3" key="1">
    <citation type="journal article" date="2010" name="Stand. Genomic Sci.">
        <title>Complete genome sequence of Methanoplanus petrolearius type strain (SEBR 4847).</title>
        <authorList>
            <person name="Brambilla E."/>
            <person name="Djao O.D."/>
            <person name="Daligault H."/>
            <person name="Lapidus A."/>
            <person name="Lucas S."/>
            <person name="Hammon N."/>
            <person name="Nolan M."/>
            <person name="Tice H."/>
            <person name="Cheng J.F."/>
            <person name="Han C."/>
            <person name="Tapia R."/>
            <person name="Goodwin L."/>
            <person name="Pitluck S."/>
            <person name="Liolios K."/>
            <person name="Ivanova N."/>
            <person name="Mavromatis K."/>
            <person name="Mikhailova N."/>
            <person name="Pati A."/>
            <person name="Chen A."/>
            <person name="Palaniappan K."/>
            <person name="Land M."/>
            <person name="Hauser L."/>
            <person name="Chang Y.J."/>
            <person name="Jeffries C.D."/>
            <person name="Rohde M."/>
            <person name="Spring S."/>
            <person name="Sikorski J."/>
            <person name="Goker M."/>
            <person name="Woyke T."/>
            <person name="Bristow J."/>
            <person name="Eisen J.A."/>
            <person name="Markowitz V."/>
            <person name="Hugenholtz P."/>
            <person name="Kyrpides N.C."/>
            <person name="Klenk H.P."/>
        </authorList>
    </citation>
    <scope>NUCLEOTIDE SEQUENCE [LARGE SCALE GENOMIC DNA]</scope>
    <source>
        <strain evidence="3">DSM 11571 / OCM 486 / SEBR 4847</strain>
    </source>
</reference>
<keyword evidence="3" id="KW-1185">Reference proteome</keyword>
<proteinExistence type="predicted"/>
<dbReference type="STRING" id="679926.Mpet_0460"/>
<dbReference type="CDD" id="cd00090">
    <property type="entry name" value="HTH_ARSR"/>
    <property type="match status" value="1"/>
</dbReference>
<sequence length="244" mass="27399" precursor="true">MQNVSKLILFFYILLIFMVTGVQAAEGDYIIKPHEDNQGLIDKGLIDSGGADSTITFWELPLLIKISFIAGILAAIIGTIKIIPIIQGRLEDLFDNQNRNDIFDFISENPGCSIADISNNLGINRGSTKYHIGKLISDSKVTLVKSGKFIRIFENSGIFDEQQKVLASHLRNETGRKLLLSIMENPGITNMDLAEKHDMNKSTIHWPLKKFQKSGIVQSSPEGKYKKYSLNPTFENDLKDYFSK</sequence>
<name>E1RH10_METP4</name>